<dbReference type="EMBL" id="KQ459311">
    <property type="protein sequence ID" value="KPJ01688.1"/>
    <property type="molecule type" value="Genomic_DNA"/>
</dbReference>
<organism evidence="1 2">
    <name type="scientific">Papilio xuthus</name>
    <name type="common">Asian swallowtail butterfly</name>
    <dbReference type="NCBI Taxonomy" id="66420"/>
    <lineage>
        <taxon>Eukaryota</taxon>
        <taxon>Metazoa</taxon>
        <taxon>Ecdysozoa</taxon>
        <taxon>Arthropoda</taxon>
        <taxon>Hexapoda</taxon>
        <taxon>Insecta</taxon>
        <taxon>Pterygota</taxon>
        <taxon>Neoptera</taxon>
        <taxon>Endopterygota</taxon>
        <taxon>Lepidoptera</taxon>
        <taxon>Glossata</taxon>
        <taxon>Ditrysia</taxon>
        <taxon>Papilionoidea</taxon>
        <taxon>Papilionidae</taxon>
        <taxon>Papilioninae</taxon>
        <taxon>Papilio</taxon>
    </lineage>
</organism>
<dbReference type="AlphaFoldDB" id="A0A0N1I4V0"/>
<proteinExistence type="predicted"/>
<reference evidence="1 2" key="1">
    <citation type="journal article" date="2015" name="Nat. Commun.">
        <title>Outbred genome sequencing and CRISPR/Cas9 gene editing in butterflies.</title>
        <authorList>
            <person name="Li X."/>
            <person name="Fan D."/>
            <person name="Zhang W."/>
            <person name="Liu G."/>
            <person name="Zhang L."/>
            <person name="Zhao L."/>
            <person name="Fang X."/>
            <person name="Chen L."/>
            <person name="Dong Y."/>
            <person name="Chen Y."/>
            <person name="Ding Y."/>
            <person name="Zhao R."/>
            <person name="Feng M."/>
            <person name="Zhu Y."/>
            <person name="Feng Y."/>
            <person name="Jiang X."/>
            <person name="Zhu D."/>
            <person name="Xiang H."/>
            <person name="Feng X."/>
            <person name="Li S."/>
            <person name="Wang J."/>
            <person name="Zhang G."/>
            <person name="Kronforst M.R."/>
            <person name="Wang W."/>
        </authorList>
    </citation>
    <scope>NUCLEOTIDE SEQUENCE [LARGE SCALE GENOMIC DNA]</scope>
    <source>
        <strain evidence="1">Ya'a_city_454_Px</strain>
        <tissue evidence="1">Whole body</tissue>
    </source>
</reference>
<dbReference type="Proteomes" id="UP000053268">
    <property type="component" value="Unassembled WGS sequence"/>
</dbReference>
<accession>A0A0N1I4V0</accession>
<protein>
    <submittedName>
        <fullName evidence="1">Uncharacterized protein</fullName>
    </submittedName>
</protein>
<gene>
    <name evidence="1" type="ORF">RR46_00308</name>
</gene>
<sequence length="85" mass="10011">MYNFNWFLPKVINLLFQGLVNSSDPDLHLELVQLKMERIKLQEEKLECKRMMILNRAGRKSVPLSSKDRSILPDGRIVVRTNNDR</sequence>
<evidence type="ECO:0000313" key="1">
    <source>
        <dbReference type="EMBL" id="KPJ01688.1"/>
    </source>
</evidence>
<keyword evidence="2" id="KW-1185">Reference proteome</keyword>
<name>A0A0N1I4V0_PAPXU</name>
<evidence type="ECO:0000313" key="2">
    <source>
        <dbReference type="Proteomes" id="UP000053268"/>
    </source>
</evidence>